<protein>
    <submittedName>
        <fullName evidence="1">Uncharacterized protein</fullName>
    </submittedName>
</protein>
<name>A0A4C1UEP0_EUMVA</name>
<sequence>MNSGVTPEWVAPGAGRPYRPPLATPLGRNKSLRYHKYIFECLSIRREDLFQRICIEDLKSAFFLTVVKVQDDECSRALPLNLELLISKPDHDGCTDRRVFKSNESHAKESTDCPSRKFKNHRLSQERALYKCGRLKPLNSNSLSDRSEVPQHVFRYLSLLRSCKSTASRESLATSRRQTVACAAPAFRSARDRAVKTSVPAHTPARIVAFIVKYAAGTEFGRWRNLARLHSFVVSECEKGKVHG</sequence>
<keyword evidence="2" id="KW-1185">Reference proteome</keyword>
<gene>
    <name evidence="1" type="ORF">EVAR_12587_1</name>
</gene>
<evidence type="ECO:0000313" key="1">
    <source>
        <dbReference type="EMBL" id="GBP24921.1"/>
    </source>
</evidence>
<accession>A0A4C1UEP0</accession>
<evidence type="ECO:0000313" key="2">
    <source>
        <dbReference type="Proteomes" id="UP000299102"/>
    </source>
</evidence>
<dbReference type="Proteomes" id="UP000299102">
    <property type="component" value="Unassembled WGS sequence"/>
</dbReference>
<dbReference type="AlphaFoldDB" id="A0A4C1UEP0"/>
<organism evidence="1 2">
    <name type="scientific">Eumeta variegata</name>
    <name type="common">Bagworm moth</name>
    <name type="synonym">Eumeta japonica</name>
    <dbReference type="NCBI Taxonomy" id="151549"/>
    <lineage>
        <taxon>Eukaryota</taxon>
        <taxon>Metazoa</taxon>
        <taxon>Ecdysozoa</taxon>
        <taxon>Arthropoda</taxon>
        <taxon>Hexapoda</taxon>
        <taxon>Insecta</taxon>
        <taxon>Pterygota</taxon>
        <taxon>Neoptera</taxon>
        <taxon>Endopterygota</taxon>
        <taxon>Lepidoptera</taxon>
        <taxon>Glossata</taxon>
        <taxon>Ditrysia</taxon>
        <taxon>Tineoidea</taxon>
        <taxon>Psychidae</taxon>
        <taxon>Oiketicinae</taxon>
        <taxon>Eumeta</taxon>
    </lineage>
</organism>
<dbReference type="EMBL" id="BGZK01000167">
    <property type="protein sequence ID" value="GBP24921.1"/>
    <property type="molecule type" value="Genomic_DNA"/>
</dbReference>
<reference evidence="1 2" key="1">
    <citation type="journal article" date="2019" name="Commun. Biol.">
        <title>The bagworm genome reveals a unique fibroin gene that provides high tensile strength.</title>
        <authorList>
            <person name="Kono N."/>
            <person name="Nakamura H."/>
            <person name="Ohtoshi R."/>
            <person name="Tomita M."/>
            <person name="Numata K."/>
            <person name="Arakawa K."/>
        </authorList>
    </citation>
    <scope>NUCLEOTIDE SEQUENCE [LARGE SCALE GENOMIC DNA]</scope>
</reference>
<comment type="caution">
    <text evidence="1">The sequence shown here is derived from an EMBL/GenBank/DDBJ whole genome shotgun (WGS) entry which is preliminary data.</text>
</comment>
<proteinExistence type="predicted"/>